<feature type="compositionally biased region" description="Low complexity" evidence="1">
    <location>
        <begin position="149"/>
        <end position="163"/>
    </location>
</feature>
<proteinExistence type="predicted"/>
<sequence length="240" mass="27017">MLISHLNHAKGFSPHLLRIYFSFEIFYWLVSPLSSLSPFSTRLSIECEFPIVIYPPISFPLSHKSFDSSSSSSIMSRFVAMFHKLAADADAARPSPSDLSLSSRILFHEGRRPSSPSSIDHSDSLRKNLLRSKIIQRAHDIKDLDRRSSSSSSLPPLPSFSSDQYTGSSTSHPDDAQSIAANNEALDRFFGDVFFSSRESHSSEGKDADLFCSKQAKIRKMDEMEPFSVHWDSQLFLQVY</sequence>
<name>A0AAN4Z054_9BILA</name>
<protein>
    <submittedName>
        <fullName evidence="2">Uncharacterized protein</fullName>
    </submittedName>
</protein>
<dbReference type="AlphaFoldDB" id="A0AAN4Z054"/>
<organism evidence="2 3">
    <name type="scientific">Pristionchus mayeri</name>
    <dbReference type="NCBI Taxonomy" id="1317129"/>
    <lineage>
        <taxon>Eukaryota</taxon>
        <taxon>Metazoa</taxon>
        <taxon>Ecdysozoa</taxon>
        <taxon>Nematoda</taxon>
        <taxon>Chromadorea</taxon>
        <taxon>Rhabditida</taxon>
        <taxon>Rhabditina</taxon>
        <taxon>Diplogasteromorpha</taxon>
        <taxon>Diplogasteroidea</taxon>
        <taxon>Neodiplogasteridae</taxon>
        <taxon>Pristionchus</taxon>
    </lineage>
</organism>
<accession>A0AAN4Z054</accession>
<keyword evidence="3" id="KW-1185">Reference proteome</keyword>
<evidence type="ECO:0000256" key="1">
    <source>
        <dbReference type="SAM" id="MobiDB-lite"/>
    </source>
</evidence>
<reference evidence="3" key="1">
    <citation type="submission" date="2022-10" db="EMBL/GenBank/DDBJ databases">
        <title>Genome assembly of Pristionchus species.</title>
        <authorList>
            <person name="Yoshida K."/>
            <person name="Sommer R.J."/>
        </authorList>
    </citation>
    <scope>NUCLEOTIDE SEQUENCE [LARGE SCALE GENOMIC DNA]</scope>
    <source>
        <strain evidence="3">RS5460</strain>
    </source>
</reference>
<dbReference type="Proteomes" id="UP001328107">
    <property type="component" value="Unassembled WGS sequence"/>
</dbReference>
<gene>
    <name evidence="2" type="ORF">PMAYCL1PPCAC_02317</name>
</gene>
<evidence type="ECO:0000313" key="3">
    <source>
        <dbReference type="Proteomes" id="UP001328107"/>
    </source>
</evidence>
<evidence type="ECO:0000313" key="2">
    <source>
        <dbReference type="EMBL" id="GMR32122.1"/>
    </source>
</evidence>
<comment type="caution">
    <text evidence="2">The sequence shown here is derived from an EMBL/GenBank/DDBJ whole genome shotgun (WGS) entry which is preliminary data.</text>
</comment>
<dbReference type="EMBL" id="BTRK01000001">
    <property type="protein sequence ID" value="GMR32122.1"/>
    <property type="molecule type" value="Genomic_DNA"/>
</dbReference>
<feature type="region of interest" description="Disordered" evidence="1">
    <location>
        <begin position="141"/>
        <end position="176"/>
    </location>
</feature>